<dbReference type="PANTHER" id="PTHR11102">
    <property type="entry name" value="SEL-1-LIKE PROTEIN"/>
    <property type="match status" value="1"/>
</dbReference>
<dbReference type="SUPFAM" id="SSF81901">
    <property type="entry name" value="HCP-like"/>
    <property type="match status" value="2"/>
</dbReference>
<dbReference type="SMART" id="SM00671">
    <property type="entry name" value="SEL1"/>
    <property type="match status" value="5"/>
</dbReference>
<dbReference type="AlphaFoldDB" id="A0A381V8R2"/>
<dbReference type="InterPro" id="IPR050767">
    <property type="entry name" value="Sel1_AlgK"/>
</dbReference>
<gene>
    <name evidence="1" type="ORF">METZ01_LOCUS88992</name>
</gene>
<evidence type="ECO:0008006" key="2">
    <source>
        <dbReference type="Google" id="ProtNLM"/>
    </source>
</evidence>
<dbReference type="InterPro" id="IPR011990">
    <property type="entry name" value="TPR-like_helical_dom_sf"/>
</dbReference>
<dbReference type="Gene3D" id="1.25.40.10">
    <property type="entry name" value="Tetratricopeptide repeat domain"/>
    <property type="match status" value="2"/>
</dbReference>
<reference evidence="1" key="1">
    <citation type="submission" date="2018-05" db="EMBL/GenBank/DDBJ databases">
        <authorList>
            <person name="Lanie J.A."/>
            <person name="Ng W.-L."/>
            <person name="Kazmierczak K.M."/>
            <person name="Andrzejewski T.M."/>
            <person name="Davidsen T.M."/>
            <person name="Wayne K.J."/>
            <person name="Tettelin H."/>
            <person name="Glass J.I."/>
            <person name="Rusch D."/>
            <person name="Podicherti R."/>
            <person name="Tsui H.-C.T."/>
            <person name="Winkler M.E."/>
        </authorList>
    </citation>
    <scope>NUCLEOTIDE SEQUENCE</scope>
</reference>
<dbReference type="PANTHER" id="PTHR11102:SF160">
    <property type="entry name" value="ERAD-ASSOCIATED E3 UBIQUITIN-PROTEIN LIGASE COMPONENT HRD3"/>
    <property type="match status" value="1"/>
</dbReference>
<accession>A0A381V8R2</accession>
<protein>
    <recommendedName>
        <fullName evidence="2">Sel1 repeat family protein</fullName>
    </recommendedName>
</protein>
<dbReference type="EMBL" id="UINC01008023">
    <property type="protein sequence ID" value="SVA36138.1"/>
    <property type="molecule type" value="Genomic_DNA"/>
</dbReference>
<evidence type="ECO:0000313" key="1">
    <source>
        <dbReference type="EMBL" id="SVA36138.1"/>
    </source>
</evidence>
<organism evidence="1">
    <name type="scientific">marine metagenome</name>
    <dbReference type="NCBI Taxonomy" id="408172"/>
    <lineage>
        <taxon>unclassified sequences</taxon>
        <taxon>metagenomes</taxon>
        <taxon>ecological metagenomes</taxon>
    </lineage>
</organism>
<name>A0A381V8R2_9ZZZZ</name>
<dbReference type="InterPro" id="IPR006597">
    <property type="entry name" value="Sel1-like"/>
</dbReference>
<proteinExistence type="predicted"/>
<dbReference type="Pfam" id="PF08238">
    <property type="entry name" value="Sel1"/>
    <property type="match status" value="5"/>
</dbReference>
<sequence>MRCFTALLSGVAVLFATLTSADDLTDILVAAEADNAVAQMVLGGMHEHGMGVALNDTRSAYWWNRSLDNGYIDIAKGLGSMYFSGRGVPRDYERAMELYLFAAEHGHPHAIKYVALGYQRGLGLPQDADKAAEWRAKAAALEGPDADVVFLDSLQSKETELQTLYTEEEMFAEFLRQANQGNARGFYYVSVAYTSGTGVARNYIEAEKWARGAAERDLTSGIRHLGLFHQLGQGVPRDRVEAQKWYYVLEELRSDDDPFLSVVNGNYMTKDQLAEARALADAWLANRE</sequence>